<name>A0A6A7AQF3_9PLEO</name>
<evidence type="ECO:0000313" key="3">
    <source>
        <dbReference type="Proteomes" id="UP000799423"/>
    </source>
</evidence>
<accession>A0A6A7AQF3</accession>
<feature type="chain" id="PRO_5025548730" evidence="1">
    <location>
        <begin position="22"/>
        <end position="266"/>
    </location>
</feature>
<keyword evidence="3" id="KW-1185">Reference proteome</keyword>
<evidence type="ECO:0000256" key="1">
    <source>
        <dbReference type="SAM" id="SignalP"/>
    </source>
</evidence>
<organism evidence="2 3">
    <name type="scientific">Plenodomus tracheiphilus IPT5</name>
    <dbReference type="NCBI Taxonomy" id="1408161"/>
    <lineage>
        <taxon>Eukaryota</taxon>
        <taxon>Fungi</taxon>
        <taxon>Dikarya</taxon>
        <taxon>Ascomycota</taxon>
        <taxon>Pezizomycotina</taxon>
        <taxon>Dothideomycetes</taxon>
        <taxon>Pleosporomycetidae</taxon>
        <taxon>Pleosporales</taxon>
        <taxon>Pleosporineae</taxon>
        <taxon>Leptosphaeriaceae</taxon>
        <taxon>Plenodomus</taxon>
    </lineage>
</organism>
<gene>
    <name evidence="2" type="ORF">T440DRAFT_558998</name>
</gene>
<dbReference type="Proteomes" id="UP000799423">
    <property type="component" value="Unassembled WGS sequence"/>
</dbReference>
<dbReference type="EMBL" id="MU006348">
    <property type="protein sequence ID" value="KAF2845372.1"/>
    <property type="molecule type" value="Genomic_DNA"/>
</dbReference>
<evidence type="ECO:0000313" key="2">
    <source>
        <dbReference type="EMBL" id="KAF2845372.1"/>
    </source>
</evidence>
<keyword evidence="1" id="KW-0732">Signal</keyword>
<protein>
    <submittedName>
        <fullName evidence="2">Uncharacterized protein</fullName>
    </submittedName>
</protein>
<dbReference type="AlphaFoldDB" id="A0A6A7AQF3"/>
<sequence>MNPFSLALSALVLAGLTVSESSSSSWNIGIDFTNIASTNTPFPMPGFTGPDFTAAATDPPISLPGITGPALASGSSPYGDCEKNHWDTCTTNSWRTFHGCFSDSTTTTSNDMGSRWVARHAKNPKARSDIYPTIVTNPNDVLVSCDGGVTSTLSTVTYRLTSCDTKIGQVMGCSEWKETATVRFSSGYTLVSIRSQDVGGRRSLGFRERAATPVGVAAQTTAMPYNIRGQQLVAKEVKAMSTNWGDRSQRHVARETKAMGRAWTVV</sequence>
<feature type="signal peptide" evidence="1">
    <location>
        <begin position="1"/>
        <end position="21"/>
    </location>
</feature>
<reference evidence="2" key="1">
    <citation type="submission" date="2020-01" db="EMBL/GenBank/DDBJ databases">
        <authorList>
            <consortium name="DOE Joint Genome Institute"/>
            <person name="Haridas S."/>
            <person name="Albert R."/>
            <person name="Binder M."/>
            <person name="Bloem J."/>
            <person name="Labutti K."/>
            <person name="Salamov A."/>
            <person name="Andreopoulos B."/>
            <person name="Baker S.E."/>
            <person name="Barry K."/>
            <person name="Bills G."/>
            <person name="Bluhm B.H."/>
            <person name="Cannon C."/>
            <person name="Castanera R."/>
            <person name="Culley D.E."/>
            <person name="Daum C."/>
            <person name="Ezra D."/>
            <person name="Gonzalez J.B."/>
            <person name="Henrissat B."/>
            <person name="Kuo A."/>
            <person name="Liang C."/>
            <person name="Lipzen A."/>
            <person name="Lutzoni F."/>
            <person name="Magnuson J."/>
            <person name="Mondo S."/>
            <person name="Nolan M."/>
            <person name="Ohm R."/>
            <person name="Pangilinan J."/>
            <person name="Park H.-J."/>
            <person name="Ramirez L."/>
            <person name="Alfaro M."/>
            <person name="Sun H."/>
            <person name="Tritt A."/>
            <person name="Yoshinaga Y."/>
            <person name="Zwiers L.-H."/>
            <person name="Turgeon B.G."/>
            <person name="Goodwin S.B."/>
            <person name="Spatafora J.W."/>
            <person name="Crous P.W."/>
            <person name="Grigoriev I.V."/>
        </authorList>
    </citation>
    <scope>NUCLEOTIDE SEQUENCE</scope>
    <source>
        <strain evidence="2">IPT5</strain>
    </source>
</reference>
<proteinExistence type="predicted"/>